<dbReference type="EMBL" id="ML121527">
    <property type="protein sequence ID" value="RPB29459.1"/>
    <property type="molecule type" value="Genomic_DNA"/>
</dbReference>
<dbReference type="AlphaFoldDB" id="A0A3N4M721"/>
<sequence>MVGAIVDEVFIIELGFSTESKETLRPEQDGGRGADVLSNGENGFAYAEGKWKIAVVYSLKNANATFIRTLYKNSCCGYHSYHHTTREQETTIPSGDWLTRGAPQKPTLFSLILHFDYPEMQAQMAAPAIEIISFPGYITVPGRIRERCPRSVCCRQSPRPKHLFRLRNRLSPFLPWLRRARSHAAENYSSGQLYRMLLQVKNLPPNKETPRESSS</sequence>
<protein>
    <submittedName>
        <fullName evidence="1">Uncharacterized protein</fullName>
    </submittedName>
</protein>
<proteinExistence type="predicted"/>
<keyword evidence="2" id="KW-1185">Reference proteome</keyword>
<dbReference type="InParanoid" id="A0A3N4M721"/>
<reference evidence="1 2" key="1">
    <citation type="journal article" date="2018" name="Nat. Ecol. Evol.">
        <title>Pezizomycetes genomes reveal the molecular basis of ectomycorrhizal truffle lifestyle.</title>
        <authorList>
            <person name="Murat C."/>
            <person name="Payen T."/>
            <person name="Noel B."/>
            <person name="Kuo A."/>
            <person name="Morin E."/>
            <person name="Chen J."/>
            <person name="Kohler A."/>
            <person name="Krizsan K."/>
            <person name="Balestrini R."/>
            <person name="Da Silva C."/>
            <person name="Montanini B."/>
            <person name="Hainaut M."/>
            <person name="Levati E."/>
            <person name="Barry K.W."/>
            <person name="Belfiori B."/>
            <person name="Cichocki N."/>
            <person name="Clum A."/>
            <person name="Dockter R.B."/>
            <person name="Fauchery L."/>
            <person name="Guy J."/>
            <person name="Iotti M."/>
            <person name="Le Tacon F."/>
            <person name="Lindquist E.A."/>
            <person name="Lipzen A."/>
            <person name="Malagnac F."/>
            <person name="Mello A."/>
            <person name="Molinier V."/>
            <person name="Miyauchi S."/>
            <person name="Poulain J."/>
            <person name="Riccioni C."/>
            <person name="Rubini A."/>
            <person name="Sitrit Y."/>
            <person name="Splivallo R."/>
            <person name="Traeger S."/>
            <person name="Wang M."/>
            <person name="Zifcakova L."/>
            <person name="Wipf D."/>
            <person name="Zambonelli A."/>
            <person name="Paolocci F."/>
            <person name="Nowrousian M."/>
            <person name="Ottonello S."/>
            <person name="Baldrian P."/>
            <person name="Spatafora J.W."/>
            <person name="Henrissat B."/>
            <person name="Nagy L.G."/>
            <person name="Aury J.M."/>
            <person name="Wincker P."/>
            <person name="Grigoriev I.V."/>
            <person name="Bonfante P."/>
            <person name="Martin F.M."/>
        </authorList>
    </citation>
    <scope>NUCLEOTIDE SEQUENCE [LARGE SCALE GENOMIC DNA]</scope>
    <source>
        <strain evidence="1 2">ATCC MYA-4762</strain>
    </source>
</reference>
<evidence type="ECO:0000313" key="2">
    <source>
        <dbReference type="Proteomes" id="UP000267821"/>
    </source>
</evidence>
<gene>
    <name evidence="1" type="ORF">L211DRAFT_844443</name>
</gene>
<organism evidence="1 2">
    <name type="scientific">Terfezia boudieri ATCC MYA-4762</name>
    <dbReference type="NCBI Taxonomy" id="1051890"/>
    <lineage>
        <taxon>Eukaryota</taxon>
        <taxon>Fungi</taxon>
        <taxon>Dikarya</taxon>
        <taxon>Ascomycota</taxon>
        <taxon>Pezizomycotina</taxon>
        <taxon>Pezizomycetes</taxon>
        <taxon>Pezizales</taxon>
        <taxon>Pezizaceae</taxon>
        <taxon>Terfezia</taxon>
    </lineage>
</organism>
<accession>A0A3N4M721</accession>
<evidence type="ECO:0000313" key="1">
    <source>
        <dbReference type="EMBL" id="RPB29459.1"/>
    </source>
</evidence>
<dbReference type="Proteomes" id="UP000267821">
    <property type="component" value="Unassembled WGS sequence"/>
</dbReference>
<name>A0A3N4M721_9PEZI</name>